<reference evidence="3" key="1">
    <citation type="submission" date="2022-12" db="EMBL/GenBank/DDBJ databases">
        <title>Gycomyces niveus sp.nov., a novel actinomycete isolated from soil in Shouguang.</title>
        <authorList>
            <person name="Yang X."/>
        </authorList>
    </citation>
    <scope>NUCLEOTIDE SEQUENCE</scope>
    <source>
        <strain evidence="3">DSM 44724</strain>
    </source>
</reference>
<organism evidence="3 5">
    <name type="scientific">Glycomyces lechevalierae</name>
    <dbReference type="NCBI Taxonomy" id="256034"/>
    <lineage>
        <taxon>Bacteria</taxon>
        <taxon>Bacillati</taxon>
        <taxon>Actinomycetota</taxon>
        <taxon>Actinomycetes</taxon>
        <taxon>Glycomycetales</taxon>
        <taxon>Glycomycetaceae</taxon>
        <taxon>Glycomyces</taxon>
    </lineage>
</organism>
<gene>
    <name evidence="4" type="ORF">J2S69_001575</name>
    <name evidence="3" type="ORF">O2L01_06830</name>
</gene>
<dbReference type="AlphaFoldDB" id="A0A9X3SX35"/>
<dbReference type="PANTHER" id="PTHR30290">
    <property type="entry name" value="PERIPLASMIC BINDING COMPONENT OF ABC TRANSPORTER"/>
    <property type="match status" value="1"/>
</dbReference>
<evidence type="ECO:0000313" key="5">
    <source>
        <dbReference type="Proteomes" id="UP001145799"/>
    </source>
</evidence>
<accession>A0A9X3SX35</accession>
<dbReference type="SUPFAM" id="SSF53850">
    <property type="entry name" value="Periplasmic binding protein-like II"/>
    <property type="match status" value="1"/>
</dbReference>
<feature type="signal peptide" evidence="1">
    <location>
        <begin position="1"/>
        <end position="22"/>
    </location>
</feature>
<name>A0A9X3SX35_9ACTN</name>
<dbReference type="RefSeq" id="WP_270121166.1">
    <property type="nucleotide sequence ID" value="NZ_BAAAOM010000002.1"/>
</dbReference>
<dbReference type="Gene3D" id="3.40.190.10">
    <property type="entry name" value="Periplasmic binding protein-like II"/>
    <property type="match status" value="1"/>
</dbReference>
<dbReference type="PROSITE" id="PS51257">
    <property type="entry name" value="PROKAR_LIPOPROTEIN"/>
    <property type="match status" value="1"/>
</dbReference>
<feature type="domain" description="Solute-binding protein family 5" evidence="2">
    <location>
        <begin position="78"/>
        <end position="413"/>
    </location>
</feature>
<dbReference type="PROSITE" id="PS51318">
    <property type="entry name" value="TAT"/>
    <property type="match status" value="1"/>
</dbReference>
<evidence type="ECO:0000259" key="2">
    <source>
        <dbReference type="Pfam" id="PF00496"/>
    </source>
</evidence>
<protein>
    <submittedName>
        <fullName evidence="3">ABC transporter substrate-binding protein</fullName>
    </submittedName>
    <submittedName>
        <fullName evidence="4">Peptide/nickel transport system substrate-binding protein</fullName>
    </submittedName>
</protein>
<dbReference type="Gene3D" id="3.10.105.10">
    <property type="entry name" value="Dipeptide-binding Protein, Domain 3"/>
    <property type="match status" value="1"/>
</dbReference>
<dbReference type="Proteomes" id="UP001145799">
    <property type="component" value="Unassembled WGS sequence"/>
</dbReference>
<evidence type="ECO:0000313" key="6">
    <source>
        <dbReference type="Proteomes" id="UP001183604"/>
    </source>
</evidence>
<dbReference type="InterPro" id="IPR000914">
    <property type="entry name" value="SBP_5_dom"/>
</dbReference>
<reference evidence="4 6" key="2">
    <citation type="submission" date="2023-07" db="EMBL/GenBank/DDBJ databases">
        <title>Sequencing the genomes of 1000 actinobacteria strains.</title>
        <authorList>
            <person name="Klenk H.-P."/>
        </authorList>
    </citation>
    <scope>NUCLEOTIDE SEQUENCE [LARGE SCALE GENOMIC DNA]</scope>
    <source>
        <strain evidence="4 6">DSM 44724</strain>
    </source>
</reference>
<proteinExistence type="predicted"/>
<dbReference type="InterPro" id="IPR006311">
    <property type="entry name" value="TAT_signal"/>
</dbReference>
<evidence type="ECO:0000313" key="3">
    <source>
        <dbReference type="EMBL" id="MDA1384691.1"/>
    </source>
</evidence>
<dbReference type="GO" id="GO:1904680">
    <property type="term" value="F:peptide transmembrane transporter activity"/>
    <property type="evidence" value="ECO:0007669"/>
    <property type="project" value="TreeGrafter"/>
</dbReference>
<keyword evidence="1" id="KW-0732">Signal</keyword>
<feature type="chain" id="PRO_5040814302" evidence="1">
    <location>
        <begin position="23"/>
        <end position="512"/>
    </location>
</feature>
<dbReference type="Pfam" id="PF00496">
    <property type="entry name" value="SBP_bac_5"/>
    <property type="match status" value="1"/>
</dbReference>
<dbReference type="InterPro" id="IPR039424">
    <property type="entry name" value="SBP_5"/>
</dbReference>
<dbReference type="EMBL" id="JAVDYD010000001">
    <property type="protein sequence ID" value="MDR7337856.1"/>
    <property type="molecule type" value="Genomic_DNA"/>
</dbReference>
<comment type="caution">
    <text evidence="3">The sequence shown here is derived from an EMBL/GenBank/DDBJ whole genome shotgun (WGS) entry which is preliminary data.</text>
</comment>
<dbReference type="GO" id="GO:0015833">
    <property type="term" value="P:peptide transport"/>
    <property type="evidence" value="ECO:0007669"/>
    <property type="project" value="TreeGrafter"/>
</dbReference>
<dbReference type="PANTHER" id="PTHR30290:SF65">
    <property type="entry name" value="MONOACYL PHOSPHATIDYLINOSITOL TETRAMANNOSIDE-BINDING PROTEIN LPQW-RELATED"/>
    <property type="match status" value="1"/>
</dbReference>
<dbReference type="Proteomes" id="UP001183604">
    <property type="component" value="Unassembled WGS sequence"/>
</dbReference>
<dbReference type="EMBL" id="JAPZVQ010000003">
    <property type="protein sequence ID" value="MDA1384691.1"/>
    <property type="molecule type" value="Genomic_DNA"/>
</dbReference>
<evidence type="ECO:0000313" key="4">
    <source>
        <dbReference type="EMBL" id="MDR7337856.1"/>
    </source>
</evidence>
<evidence type="ECO:0000256" key="1">
    <source>
        <dbReference type="SAM" id="SignalP"/>
    </source>
</evidence>
<keyword evidence="6" id="KW-1185">Reference proteome</keyword>
<sequence>MPLSRRHLITAAAPLGLGGLLATTGCFSSTASESGTLVFATALTPAAGLSPLSEDAFLLARWAVAETLLGLDDNGLPVAKLALDWTQTEDTAWDLTLREGVRFHDGTALDAAAAAAALNAAAGASSVPRVIDGVGLAAEATGDRTLRVTTAAPDPVLPQRLSSPYLAILAPGAYTGATVDPVGFASGPFTITESTSTGVTLERNADHWGEPAAMAGYRADYVPDAATRVAALRSGEAHVIEAVPYAQIANLDASQLQDAPTGRTVSLYLNTATGPLADPALRAAVAAAIDTAPIVDDIYEGRADAPEGLFGPALAWAADHREHTLPEAGTPAGEALRVATYSNRAELPEALTVIAAQLEAAGFAVETEVREYNDIEPDMLAGAFDAFLMSRSVVQDSGDAYTYLDSDFTSDGGFNASRLADPAVDAAVAAIATAATVPIHDSAGSVEGGMDPDAAAAARQNAVLDAEAVVLATVAVVPIAHERLVTGVAGGAANVTSDPREREIITAATTME</sequence>